<gene>
    <name evidence="5" type="ORF">CHILSU_LOCUS4334</name>
</gene>
<dbReference type="EMBL" id="OU963912">
    <property type="protein sequence ID" value="CAH0401119.1"/>
    <property type="molecule type" value="Genomic_DNA"/>
</dbReference>
<keyword evidence="2 4" id="KW-0732">Signal</keyword>
<accession>A0ABN8B0J3</accession>
<feature type="signal peptide" evidence="4">
    <location>
        <begin position="1"/>
        <end position="15"/>
    </location>
</feature>
<dbReference type="PROSITE" id="PS00233">
    <property type="entry name" value="CHIT_BIND_RR_1"/>
    <property type="match status" value="1"/>
</dbReference>
<proteinExistence type="predicted"/>
<dbReference type="PANTHER" id="PTHR10380:SF192">
    <property type="entry name" value="GEO02312P1"/>
    <property type="match status" value="1"/>
</dbReference>
<dbReference type="InterPro" id="IPR050468">
    <property type="entry name" value="Cuticle_Struct_Prot"/>
</dbReference>
<evidence type="ECO:0000256" key="1">
    <source>
        <dbReference type="ARBA" id="ARBA00022460"/>
    </source>
</evidence>
<keyword evidence="1 3" id="KW-0193">Cuticle</keyword>
<dbReference type="PROSITE" id="PS51155">
    <property type="entry name" value="CHIT_BIND_RR_2"/>
    <property type="match status" value="1"/>
</dbReference>
<evidence type="ECO:0000313" key="5">
    <source>
        <dbReference type="EMBL" id="CAH0401119.1"/>
    </source>
</evidence>
<feature type="chain" id="PRO_5046098430" evidence="4">
    <location>
        <begin position="16"/>
        <end position="208"/>
    </location>
</feature>
<dbReference type="InterPro" id="IPR031311">
    <property type="entry name" value="CHIT_BIND_RR_consensus"/>
</dbReference>
<evidence type="ECO:0000256" key="3">
    <source>
        <dbReference type="PROSITE-ProRule" id="PRU00497"/>
    </source>
</evidence>
<organism evidence="5 6">
    <name type="scientific">Chilo suppressalis</name>
    <name type="common">Asiatic rice borer moth</name>
    <dbReference type="NCBI Taxonomy" id="168631"/>
    <lineage>
        <taxon>Eukaryota</taxon>
        <taxon>Metazoa</taxon>
        <taxon>Ecdysozoa</taxon>
        <taxon>Arthropoda</taxon>
        <taxon>Hexapoda</taxon>
        <taxon>Insecta</taxon>
        <taxon>Pterygota</taxon>
        <taxon>Neoptera</taxon>
        <taxon>Endopterygota</taxon>
        <taxon>Lepidoptera</taxon>
        <taxon>Glossata</taxon>
        <taxon>Ditrysia</taxon>
        <taxon>Pyraloidea</taxon>
        <taxon>Crambidae</taxon>
        <taxon>Crambinae</taxon>
        <taxon>Chilo</taxon>
    </lineage>
</organism>
<keyword evidence="6" id="KW-1185">Reference proteome</keyword>
<name>A0ABN8B0J3_CHISP</name>
<protein>
    <submittedName>
        <fullName evidence="5">Uncharacterized protein</fullName>
    </submittedName>
</protein>
<sequence length="208" mass="21699">MKYFAVLALISAAAAAKLENVYLPPNARASSGASAGLQAPFGSSGSAAQASASYSGAASASANAEILKYDNEINEDGYHYAYETSDGTKAEQQGRVLPGATPEEGSLQVSGSYSYVGDDGQTYSVSYTADENGYHAEGAHLPTPPPIPEEILKSLQLTSGSSTNENGCHMEEAYLQTSPPILKSLQLNSGSINQYDSKRSSYDADAGY</sequence>
<evidence type="ECO:0000313" key="6">
    <source>
        <dbReference type="Proteomes" id="UP001153292"/>
    </source>
</evidence>
<evidence type="ECO:0000256" key="2">
    <source>
        <dbReference type="ARBA" id="ARBA00022729"/>
    </source>
</evidence>
<dbReference type="Proteomes" id="UP001153292">
    <property type="component" value="Chromosome 19"/>
</dbReference>
<dbReference type="PANTHER" id="PTHR10380">
    <property type="entry name" value="CUTICLE PROTEIN"/>
    <property type="match status" value="1"/>
</dbReference>
<dbReference type="Pfam" id="PF00379">
    <property type="entry name" value="Chitin_bind_4"/>
    <property type="match status" value="1"/>
</dbReference>
<dbReference type="InterPro" id="IPR000618">
    <property type="entry name" value="Insect_cuticle"/>
</dbReference>
<reference evidence="5" key="1">
    <citation type="submission" date="2021-12" db="EMBL/GenBank/DDBJ databases">
        <authorList>
            <person name="King R."/>
        </authorList>
    </citation>
    <scope>NUCLEOTIDE SEQUENCE</scope>
</reference>
<evidence type="ECO:0000256" key="4">
    <source>
        <dbReference type="SAM" id="SignalP"/>
    </source>
</evidence>
<dbReference type="PRINTS" id="PR00947">
    <property type="entry name" value="CUTICLE"/>
</dbReference>